<dbReference type="EMBL" id="BX294137">
    <property type="protein sequence ID" value="CAD72564.1"/>
    <property type="molecule type" value="Genomic_DNA"/>
</dbReference>
<organism evidence="1 2">
    <name type="scientific">Rhodopirellula baltica (strain DSM 10527 / NCIMB 13988 / SH1)</name>
    <dbReference type="NCBI Taxonomy" id="243090"/>
    <lineage>
        <taxon>Bacteria</taxon>
        <taxon>Pseudomonadati</taxon>
        <taxon>Planctomycetota</taxon>
        <taxon>Planctomycetia</taxon>
        <taxon>Pirellulales</taxon>
        <taxon>Pirellulaceae</taxon>
        <taxon>Rhodopirellula</taxon>
    </lineage>
</organism>
<dbReference type="Proteomes" id="UP000001025">
    <property type="component" value="Chromosome"/>
</dbReference>
<name>Q7UW07_RHOBA</name>
<dbReference type="HOGENOM" id="CLU_3157132_0_0_0"/>
<proteinExistence type="predicted"/>
<evidence type="ECO:0000313" key="2">
    <source>
        <dbReference type="Proteomes" id="UP000001025"/>
    </source>
</evidence>
<gene>
    <name evidence="1" type="ordered locus">RB2338</name>
</gene>
<dbReference type="AlphaFoldDB" id="Q7UW07"/>
<dbReference type="KEGG" id="rba:RB2338"/>
<protein>
    <submittedName>
        <fullName evidence="1">Uncharacterized protein</fullName>
    </submittedName>
</protein>
<reference evidence="1 2" key="1">
    <citation type="journal article" date="2003" name="Proc. Natl. Acad. Sci. U.S.A.">
        <title>Complete genome sequence of the marine planctomycete Pirellula sp. strain 1.</title>
        <authorList>
            <person name="Gloeckner F.O."/>
            <person name="Kube M."/>
            <person name="Bauer M."/>
            <person name="Teeling H."/>
            <person name="Lombardot T."/>
            <person name="Ludwig W."/>
            <person name="Gade D."/>
            <person name="Beck A."/>
            <person name="Borzym K."/>
            <person name="Heitmann K."/>
            <person name="Rabus R."/>
            <person name="Schlesner H."/>
            <person name="Amann R."/>
            <person name="Reinhardt R."/>
        </authorList>
    </citation>
    <scope>NUCLEOTIDE SEQUENCE [LARGE SCALE GENOMIC DNA]</scope>
    <source>
        <strain evidence="2">DSM 10527 / NCIMB 13988 / SH1</strain>
    </source>
</reference>
<dbReference type="EnsemblBacteria" id="CAD72564">
    <property type="protein sequence ID" value="CAD72564"/>
    <property type="gene ID" value="RB2338"/>
</dbReference>
<sequence length="48" mass="5234">MIAALTIGRIQSNGLDHAGCGNDSTSVILIPEKRTRASARRRVLNRDE</sequence>
<dbReference type="InParanoid" id="Q7UW07"/>
<accession>Q7UW07</accession>
<evidence type="ECO:0000313" key="1">
    <source>
        <dbReference type="EMBL" id="CAD72564.1"/>
    </source>
</evidence>
<keyword evidence="2" id="KW-1185">Reference proteome</keyword>